<dbReference type="EnsemblMetazoa" id="XM_021350044.2">
    <property type="protein sequence ID" value="XP_021205719.1"/>
    <property type="gene ID" value="LOC110385750"/>
</dbReference>
<proteinExistence type="predicted"/>
<name>A0A8R2HRE1_BOMMO</name>
<feature type="chain" id="PRO_5035832452" evidence="1">
    <location>
        <begin position="22"/>
        <end position="170"/>
    </location>
</feature>
<reference evidence="2" key="2">
    <citation type="submission" date="2022-06" db="UniProtKB">
        <authorList>
            <consortium name="EnsemblMetazoa"/>
        </authorList>
    </citation>
    <scope>IDENTIFICATION</scope>
    <source>
        <strain evidence="2">p50T (Dazao)</strain>
    </source>
</reference>
<reference evidence="3" key="1">
    <citation type="journal article" date="2008" name="Insect Biochem. Mol. Biol.">
        <title>The genome of a lepidopteran model insect, the silkworm Bombyx mori.</title>
        <authorList>
            <consortium name="International Silkworm Genome Consortium"/>
        </authorList>
    </citation>
    <scope>NUCLEOTIDE SEQUENCE [LARGE SCALE GENOMIC DNA]</scope>
    <source>
        <strain evidence="3">p50T</strain>
    </source>
</reference>
<dbReference type="Proteomes" id="UP000005204">
    <property type="component" value="Unassembled WGS sequence"/>
</dbReference>
<evidence type="ECO:0000313" key="3">
    <source>
        <dbReference type="Proteomes" id="UP000005204"/>
    </source>
</evidence>
<organism evidence="2 3">
    <name type="scientific">Bombyx mori</name>
    <name type="common">Silk moth</name>
    <dbReference type="NCBI Taxonomy" id="7091"/>
    <lineage>
        <taxon>Eukaryota</taxon>
        <taxon>Metazoa</taxon>
        <taxon>Ecdysozoa</taxon>
        <taxon>Arthropoda</taxon>
        <taxon>Hexapoda</taxon>
        <taxon>Insecta</taxon>
        <taxon>Pterygota</taxon>
        <taxon>Neoptera</taxon>
        <taxon>Endopterygota</taxon>
        <taxon>Lepidoptera</taxon>
        <taxon>Glossata</taxon>
        <taxon>Ditrysia</taxon>
        <taxon>Bombycoidea</taxon>
        <taxon>Bombycidae</taxon>
        <taxon>Bombycinae</taxon>
        <taxon>Bombyx</taxon>
    </lineage>
</organism>
<evidence type="ECO:0000313" key="2">
    <source>
        <dbReference type="EnsemblMetazoa" id="XP_021205719.1"/>
    </source>
</evidence>
<keyword evidence="3" id="KW-1185">Reference proteome</keyword>
<sequence length="170" mass="19351">MSTNIFYLIYSLFYVYSIANAKGYGSTDIVITKVEICKGPKRVDCAGASFIMKNNLSLTYELDLKRDITLSGGKIEGSCEGKPFVKYQMKNPCDNLFIKSLFKTFVNISDSCMVAKGQYKFLVDVENISQKYYNGVYFFGNWTYKSVFYGNSCNVICNVIELIITPKKKY</sequence>
<feature type="signal peptide" evidence="1">
    <location>
        <begin position="1"/>
        <end position="21"/>
    </location>
</feature>
<keyword evidence="1" id="KW-0732">Signal</keyword>
<protein>
    <submittedName>
        <fullName evidence="2">Uncharacterized protein</fullName>
    </submittedName>
</protein>
<accession>A0A8R2HRE1</accession>
<dbReference type="AlphaFoldDB" id="A0A8R2HRE1"/>
<evidence type="ECO:0000256" key="1">
    <source>
        <dbReference type="SAM" id="SignalP"/>
    </source>
</evidence>